<proteinExistence type="predicted"/>
<organism evidence="3 4">
    <name type="scientific">Roseateles aquatilis</name>
    <dbReference type="NCBI Taxonomy" id="431061"/>
    <lineage>
        <taxon>Bacteria</taxon>
        <taxon>Pseudomonadati</taxon>
        <taxon>Pseudomonadota</taxon>
        <taxon>Betaproteobacteria</taxon>
        <taxon>Burkholderiales</taxon>
        <taxon>Sphaerotilaceae</taxon>
        <taxon>Roseateles</taxon>
    </lineage>
</organism>
<feature type="signal peptide" evidence="2">
    <location>
        <begin position="1"/>
        <end position="22"/>
    </location>
</feature>
<feature type="compositionally biased region" description="Polar residues" evidence="1">
    <location>
        <begin position="56"/>
        <end position="65"/>
    </location>
</feature>
<feature type="chain" id="PRO_5012512608" description="DUF4148 domain-containing protein" evidence="2">
    <location>
        <begin position="23"/>
        <end position="87"/>
    </location>
</feature>
<dbReference type="AlphaFoldDB" id="A0A246ITP2"/>
<evidence type="ECO:0008006" key="5">
    <source>
        <dbReference type="Google" id="ProtNLM"/>
    </source>
</evidence>
<reference evidence="3 4" key="1">
    <citation type="journal article" date="2008" name="Int. J. Syst. Evol. Microbiol.">
        <title>Description of Roseateles aquatilis sp. nov. and Roseateles terrae sp. nov., in the class Betaproteobacteria, and emended description of the genus Roseateles.</title>
        <authorList>
            <person name="Gomila M."/>
            <person name="Bowien B."/>
            <person name="Falsen E."/>
            <person name="Moore E.R."/>
            <person name="Lalucat J."/>
        </authorList>
    </citation>
    <scope>NUCLEOTIDE SEQUENCE [LARGE SCALE GENOMIC DNA]</scope>
    <source>
        <strain evidence="3 4">CCUG 48205</strain>
    </source>
</reference>
<evidence type="ECO:0000313" key="4">
    <source>
        <dbReference type="Proteomes" id="UP000197468"/>
    </source>
</evidence>
<keyword evidence="4" id="KW-1185">Reference proteome</keyword>
<gene>
    <name evidence="3" type="ORF">CDN99_27290</name>
</gene>
<protein>
    <recommendedName>
        <fullName evidence="5">DUF4148 domain-containing protein</fullName>
    </recommendedName>
</protein>
<accession>A0A246ITP2</accession>
<dbReference type="EMBL" id="NIOF01000025">
    <property type="protein sequence ID" value="OWQ83077.1"/>
    <property type="molecule type" value="Genomic_DNA"/>
</dbReference>
<feature type="region of interest" description="Disordered" evidence="1">
    <location>
        <begin position="36"/>
        <end position="68"/>
    </location>
</feature>
<evidence type="ECO:0000256" key="1">
    <source>
        <dbReference type="SAM" id="MobiDB-lite"/>
    </source>
</evidence>
<evidence type="ECO:0000256" key="2">
    <source>
        <dbReference type="SAM" id="SignalP"/>
    </source>
</evidence>
<evidence type="ECO:0000313" key="3">
    <source>
        <dbReference type="EMBL" id="OWQ83077.1"/>
    </source>
</evidence>
<name>A0A246ITP2_9BURK</name>
<keyword evidence="2" id="KW-0732">Signal</keyword>
<sequence>MHLLGIAALGAALLVPMAPAQASEVVKLARLVITGKRQPSRPPVAPQQGPAERNGDVTTQPQSRANDAELHAMNQRRGAEAALTMAD</sequence>
<comment type="caution">
    <text evidence="3">The sequence shown here is derived from an EMBL/GenBank/DDBJ whole genome shotgun (WGS) entry which is preliminary data.</text>
</comment>
<dbReference type="Proteomes" id="UP000197468">
    <property type="component" value="Unassembled WGS sequence"/>
</dbReference>